<dbReference type="InterPro" id="IPR000463">
    <property type="entry name" value="Fatty_acid-bd"/>
</dbReference>
<dbReference type="PROSITE" id="PS00214">
    <property type="entry name" value="FABP"/>
    <property type="match status" value="1"/>
</dbReference>
<dbReference type="AlphaFoldDB" id="A0AAJ7XJ58"/>
<dbReference type="GeneID" id="116957813"/>
<gene>
    <name evidence="5" type="primary">LOC116957813</name>
</gene>
<dbReference type="InterPro" id="IPR012674">
    <property type="entry name" value="Calycin"/>
</dbReference>
<dbReference type="GO" id="GO:0008289">
    <property type="term" value="F:lipid binding"/>
    <property type="evidence" value="ECO:0007669"/>
    <property type="project" value="InterPro"/>
</dbReference>
<dbReference type="PRINTS" id="PR00178">
    <property type="entry name" value="FATTYACIDBP"/>
</dbReference>
<dbReference type="InterPro" id="IPR000566">
    <property type="entry name" value="Lipocln_cytosolic_FA-bd_dom"/>
</dbReference>
<keyword evidence="4" id="KW-1185">Reference proteome</keyword>
<dbReference type="InterPro" id="IPR031259">
    <property type="entry name" value="ILBP"/>
</dbReference>
<evidence type="ECO:0000256" key="1">
    <source>
        <dbReference type="ARBA" id="ARBA00008390"/>
    </source>
</evidence>
<dbReference type="KEGG" id="pmrn:116957813"/>
<dbReference type="Pfam" id="PF00061">
    <property type="entry name" value="Lipocalin"/>
    <property type="match status" value="1"/>
</dbReference>
<accession>A0AAJ7XJ58</accession>
<dbReference type="PANTHER" id="PTHR11955">
    <property type="entry name" value="FATTY ACID BINDING PROTEIN"/>
    <property type="match status" value="1"/>
</dbReference>
<sequence length="134" mass="14972">MAEQFFGTWDLDESRNFDEYMKAIGVGFATRHVAGMSKPTTIIGGSGDRICLKTLSTFKNTEVELRLGEPFEETTADERKVQSVVTVEEGKLVQVQKWDGKETRLVRELSGPDKLILTCTMGNVVASRIYHRAA</sequence>
<dbReference type="FunFam" id="2.40.128.20:FF:000001">
    <property type="entry name" value="Fatty acid-binding protein, adipocyte"/>
    <property type="match status" value="1"/>
</dbReference>
<feature type="domain" description="Cytosolic fatty-acid binding proteins" evidence="3">
    <location>
        <begin position="7"/>
        <end position="24"/>
    </location>
</feature>
<dbReference type="RefSeq" id="XP_032836092.1">
    <property type="nucleotide sequence ID" value="XM_032980201.1"/>
</dbReference>
<dbReference type="Gene3D" id="2.40.128.20">
    <property type="match status" value="1"/>
</dbReference>
<evidence type="ECO:0000313" key="5">
    <source>
        <dbReference type="RefSeq" id="XP_032836092.1"/>
    </source>
</evidence>
<organism evidence="4 5">
    <name type="scientific">Petromyzon marinus</name>
    <name type="common">Sea lamprey</name>
    <dbReference type="NCBI Taxonomy" id="7757"/>
    <lineage>
        <taxon>Eukaryota</taxon>
        <taxon>Metazoa</taxon>
        <taxon>Chordata</taxon>
        <taxon>Craniata</taxon>
        <taxon>Vertebrata</taxon>
        <taxon>Cyclostomata</taxon>
        <taxon>Hyperoartia</taxon>
        <taxon>Petromyzontiformes</taxon>
        <taxon>Petromyzontidae</taxon>
        <taxon>Petromyzon</taxon>
    </lineage>
</organism>
<proteinExistence type="inferred from homology"/>
<evidence type="ECO:0000313" key="4">
    <source>
        <dbReference type="Proteomes" id="UP001318040"/>
    </source>
</evidence>
<reference evidence="5" key="1">
    <citation type="submission" date="2025-08" db="UniProtKB">
        <authorList>
            <consortium name="RefSeq"/>
        </authorList>
    </citation>
    <scope>IDENTIFICATION</scope>
    <source>
        <tissue evidence="5">Sperm</tissue>
    </source>
</reference>
<evidence type="ECO:0000256" key="2">
    <source>
        <dbReference type="RuleBase" id="RU003696"/>
    </source>
</evidence>
<comment type="similarity">
    <text evidence="1 2">Belongs to the calycin superfamily. Fatty-acid binding protein (FABP) family.</text>
</comment>
<name>A0AAJ7XJ58_PETMA</name>
<keyword evidence="2" id="KW-0813">Transport</keyword>
<dbReference type="Proteomes" id="UP001318040">
    <property type="component" value="Chromosome 43"/>
</dbReference>
<dbReference type="SUPFAM" id="SSF50814">
    <property type="entry name" value="Lipocalins"/>
    <property type="match status" value="1"/>
</dbReference>
<evidence type="ECO:0000259" key="3">
    <source>
        <dbReference type="PROSITE" id="PS00214"/>
    </source>
</evidence>
<protein>
    <submittedName>
        <fullName evidence="5">Fatty acid-binding protein, heart-like</fullName>
    </submittedName>
</protein>
<dbReference type="CDD" id="cd19443">
    <property type="entry name" value="FABP3-like"/>
    <property type="match status" value="1"/>
</dbReference>